<dbReference type="PANTHER" id="PTHR31415">
    <property type="entry name" value="OS05G0367900 PROTEIN"/>
    <property type="match status" value="1"/>
</dbReference>
<comment type="caution">
    <text evidence="7">The sequence shown here is derived from an EMBL/GenBank/DDBJ whole genome shotgun (WGS) entry which is preliminary data.</text>
</comment>
<dbReference type="EMBL" id="JAMYWD010000005">
    <property type="protein sequence ID" value="KAJ4971616.1"/>
    <property type="molecule type" value="Genomic_DNA"/>
</dbReference>
<evidence type="ECO:0000256" key="3">
    <source>
        <dbReference type="ARBA" id="ARBA00022989"/>
    </source>
</evidence>
<sequence>MSEKDCGQHGWKRKQLIRRLCAALGLFVLLILVVILLVWLILRPTKPQLTLQDVTVYQFNVTYPNFLTSSIQVTVQSRNPNDKIGIYYDKLDIYASYRDQQITLPTLLLPTYEGHKGIDVWSPFVAGNSVPIAPYLATSLTQDQSSGFILINVKLYGKLRWKVGTWVSDHYRINVNCPAYIRFGTPGAGLTVYTGIKYQLSQSCSTDI</sequence>
<evidence type="ECO:0000256" key="4">
    <source>
        <dbReference type="ARBA" id="ARBA00023136"/>
    </source>
</evidence>
<proteinExistence type="predicted"/>
<protein>
    <recommendedName>
        <fullName evidence="6">Late embryogenesis abundant protein LEA-2 subgroup domain-containing protein</fullName>
    </recommendedName>
</protein>
<evidence type="ECO:0000259" key="6">
    <source>
        <dbReference type="Pfam" id="PF03168"/>
    </source>
</evidence>
<accession>A0A9Q0KK14</accession>
<dbReference type="Proteomes" id="UP001141806">
    <property type="component" value="Unassembled WGS sequence"/>
</dbReference>
<comment type="subcellular location">
    <subcellularLocation>
        <location evidence="1">Membrane</location>
        <topology evidence="1">Single-pass membrane protein</topology>
    </subcellularLocation>
</comment>
<evidence type="ECO:0000256" key="5">
    <source>
        <dbReference type="SAM" id="Phobius"/>
    </source>
</evidence>
<dbReference type="GO" id="GO:0005886">
    <property type="term" value="C:plasma membrane"/>
    <property type="evidence" value="ECO:0007669"/>
    <property type="project" value="TreeGrafter"/>
</dbReference>
<dbReference type="InterPro" id="IPR004864">
    <property type="entry name" value="LEA_2"/>
</dbReference>
<evidence type="ECO:0000313" key="7">
    <source>
        <dbReference type="EMBL" id="KAJ4971616.1"/>
    </source>
</evidence>
<name>A0A9Q0KK14_9MAGN</name>
<dbReference type="PANTHER" id="PTHR31415:SF166">
    <property type="entry name" value="LATE EMBRYOGENESIS ABUNDANT (LEA) HYDROXYPROLINE-RICH GLYCOPROTEIN FAMILY"/>
    <property type="match status" value="1"/>
</dbReference>
<reference evidence="7" key="1">
    <citation type="journal article" date="2023" name="Plant J.">
        <title>The genome of the king protea, Protea cynaroides.</title>
        <authorList>
            <person name="Chang J."/>
            <person name="Duong T.A."/>
            <person name="Schoeman C."/>
            <person name="Ma X."/>
            <person name="Roodt D."/>
            <person name="Barker N."/>
            <person name="Li Z."/>
            <person name="Van de Peer Y."/>
            <person name="Mizrachi E."/>
        </authorList>
    </citation>
    <scope>NUCLEOTIDE SEQUENCE</scope>
    <source>
        <tissue evidence="7">Young leaves</tissue>
    </source>
</reference>
<keyword evidence="2 5" id="KW-0812">Transmembrane</keyword>
<keyword evidence="4 5" id="KW-0472">Membrane</keyword>
<dbReference type="GO" id="GO:0009506">
    <property type="term" value="C:plasmodesma"/>
    <property type="evidence" value="ECO:0007669"/>
    <property type="project" value="TreeGrafter"/>
</dbReference>
<dbReference type="Pfam" id="PF03168">
    <property type="entry name" value="LEA_2"/>
    <property type="match status" value="1"/>
</dbReference>
<organism evidence="7 8">
    <name type="scientific">Protea cynaroides</name>
    <dbReference type="NCBI Taxonomy" id="273540"/>
    <lineage>
        <taxon>Eukaryota</taxon>
        <taxon>Viridiplantae</taxon>
        <taxon>Streptophyta</taxon>
        <taxon>Embryophyta</taxon>
        <taxon>Tracheophyta</taxon>
        <taxon>Spermatophyta</taxon>
        <taxon>Magnoliopsida</taxon>
        <taxon>Proteales</taxon>
        <taxon>Proteaceae</taxon>
        <taxon>Protea</taxon>
    </lineage>
</organism>
<gene>
    <name evidence="7" type="ORF">NE237_004715</name>
</gene>
<keyword evidence="3 5" id="KW-1133">Transmembrane helix</keyword>
<evidence type="ECO:0000256" key="2">
    <source>
        <dbReference type="ARBA" id="ARBA00022692"/>
    </source>
</evidence>
<feature type="transmembrane region" description="Helical" evidence="5">
    <location>
        <begin position="20"/>
        <end position="42"/>
    </location>
</feature>
<dbReference type="OrthoDB" id="1426517at2759"/>
<dbReference type="InterPro" id="IPR044839">
    <property type="entry name" value="NDR1-like"/>
</dbReference>
<keyword evidence="8" id="KW-1185">Reference proteome</keyword>
<dbReference type="AlphaFoldDB" id="A0A9Q0KK14"/>
<evidence type="ECO:0000313" key="8">
    <source>
        <dbReference type="Proteomes" id="UP001141806"/>
    </source>
</evidence>
<evidence type="ECO:0000256" key="1">
    <source>
        <dbReference type="ARBA" id="ARBA00004167"/>
    </source>
</evidence>
<dbReference type="GO" id="GO:0098542">
    <property type="term" value="P:defense response to other organism"/>
    <property type="evidence" value="ECO:0007669"/>
    <property type="project" value="InterPro"/>
</dbReference>
<feature type="domain" description="Late embryogenesis abundant protein LEA-2 subgroup" evidence="6">
    <location>
        <begin position="74"/>
        <end position="177"/>
    </location>
</feature>